<reference evidence="3 4" key="1">
    <citation type="submission" date="2018-10" db="EMBL/GenBank/DDBJ databases">
        <title>Horizontal transference of carbapenem resistance between Klebsiella pneumoniae and Kluyvera ascorbata during abdominal infection: a case report.</title>
        <authorList>
            <person name="Raro O.H.F."/>
            <person name="Lima-Morales D."/>
            <person name="Barth A.L."/>
            <person name="Paim T.G.S."/>
            <person name="Mott M.P."/>
            <person name="Riche C.V.W."/>
            <person name="Teixeira U.F."/>
            <person name="Waechter F."/>
            <person name="Dias C.A.G."/>
        </authorList>
    </citation>
    <scope>NUCLEOTIDE SEQUENCE [LARGE SCALE GENOMIC DNA]</scope>
    <source>
        <strain evidence="3 4">OT2</strain>
    </source>
</reference>
<dbReference type="AlphaFoldDB" id="A0A3N2RN04"/>
<organism evidence="3 4">
    <name type="scientific">Kluyvera ascorbata</name>
    <dbReference type="NCBI Taxonomy" id="51288"/>
    <lineage>
        <taxon>Bacteria</taxon>
        <taxon>Pseudomonadati</taxon>
        <taxon>Pseudomonadota</taxon>
        <taxon>Gammaproteobacteria</taxon>
        <taxon>Enterobacterales</taxon>
        <taxon>Enterobacteriaceae</taxon>
        <taxon>Kluyvera</taxon>
    </lineage>
</organism>
<proteinExistence type="predicted"/>
<gene>
    <name evidence="3" type="ORF">EB837_26010</name>
</gene>
<protein>
    <submittedName>
        <fullName evidence="3">Uncharacterized protein</fullName>
    </submittedName>
</protein>
<dbReference type="Proteomes" id="UP000268051">
    <property type="component" value="Unassembled WGS sequence"/>
</dbReference>
<evidence type="ECO:0000313" key="3">
    <source>
        <dbReference type="EMBL" id="ROU08818.1"/>
    </source>
</evidence>
<sequence>MSKISQMIKQNQEKKNQQNLIYQEKLKQLIHNNNSFVQELKRLEEINSNSESRLIELRNDLEYVEDLYIQLFTILEDTSERFQSIQDRMREDKKSNTDKKSSLKNSKPSKKKTIKEVSSEVDLNRIRTVLNTLLTHYDKTLTVNK</sequence>
<feature type="compositionally biased region" description="Basic and acidic residues" evidence="2">
    <location>
        <begin position="87"/>
        <end position="101"/>
    </location>
</feature>
<evidence type="ECO:0000256" key="1">
    <source>
        <dbReference type="SAM" id="Coils"/>
    </source>
</evidence>
<comment type="caution">
    <text evidence="3">The sequence shown here is derived from an EMBL/GenBank/DDBJ whole genome shotgun (WGS) entry which is preliminary data.</text>
</comment>
<accession>A0A3N2RN04</accession>
<name>A0A3N2RN04_9ENTR</name>
<feature type="coiled-coil region" evidence="1">
    <location>
        <begin position="26"/>
        <end position="60"/>
    </location>
</feature>
<evidence type="ECO:0000313" key="4">
    <source>
        <dbReference type="Proteomes" id="UP000268051"/>
    </source>
</evidence>
<evidence type="ECO:0000256" key="2">
    <source>
        <dbReference type="SAM" id="MobiDB-lite"/>
    </source>
</evidence>
<keyword evidence="1" id="KW-0175">Coiled coil</keyword>
<feature type="region of interest" description="Disordered" evidence="2">
    <location>
        <begin position="87"/>
        <end position="115"/>
    </location>
</feature>
<dbReference type="EMBL" id="RHFN01000071">
    <property type="protein sequence ID" value="ROU08818.1"/>
    <property type="molecule type" value="Genomic_DNA"/>
</dbReference>